<reference evidence="2 3" key="1">
    <citation type="submission" date="2019-11" db="EMBL/GenBank/DDBJ databases">
        <authorList>
            <person name="Holert J."/>
        </authorList>
    </citation>
    <scope>NUCLEOTIDE SEQUENCE [LARGE SCALE GENOMIC DNA]</scope>
    <source>
        <strain evidence="2">BC5_2</strain>
    </source>
</reference>
<keyword evidence="1" id="KW-0732">Signal</keyword>
<evidence type="ECO:0000313" key="3">
    <source>
        <dbReference type="Proteomes" id="UP000434580"/>
    </source>
</evidence>
<feature type="signal peptide" evidence="1">
    <location>
        <begin position="1"/>
        <end position="33"/>
    </location>
</feature>
<proteinExistence type="predicted"/>
<protein>
    <submittedName>
        <fullName evidence="2">Uncharacterized protein</fullName>
    </submittedName>
</protein>
<dbReference type="EMBL" id="CACSII010000006">
    <property type="protein sequence ID" value="CAA0098458.1"/>
    <property type="molecule type" value="Genomic_DNA"/>
</dbReference>
<feature type="chain" id="PRO_5030137987" evidence="1">
    <location>
        <begin position="34"/>
        <end position="472"/>
    </location>
</feature>
<evidence type="ECO:0000256" key="1">
    <source>
        <dbReference type="SAM" id="SignalP"/>
    </source>
</evidence>
<organism evidence="2 3">
    <name type="scientific">BD1-7 clade bacterium</name>
    <dbReference type="NCBI Taxonomy" id="2029982"/>
    <lineage>
        <taxon>Bacteria</taxon>
        <taxon>Pseudomonadati</taxon>
        <taxon>Pseudomonadota</taxon>
        <taxon>Gammaproteobacteria</taxon>
        <taxon>Cellvibrionales</taxon>
        <taxon>Spongiibacteraceae</taxon>
        <taxon>BD1-7 clade</taxon>
    </lineage>
</organism>
<evidence type="ECO:0000313" key="2">
    <source>
        <dbReference type="EMBL" id="CAA0098458.1"/>
    </source>
</evidence>
<dbReference type="Proteomes" id="UP000434580">
    <property type="component" value="Unassembled WGS sequence"/>
</dbReference>
<accession>A0A5S9P583</accession>
<gene>
    <name evidence="2" type="ORF">DPBNPPHM_03635</name>
</gene>
<dbReference type="AlphaFoldDB" id="A0A5S9P583"/>
<sequence length="472" mass="50674">MLLGIRIGNCCRSVFHTAFLACVLPITASTVQASQSCPSQPDDHTKGKLRTNDLNIKTSSAELDLGELSFSYDGDYCVVNGQPWNGVEQDWSSDNLKITVYSGRKGKSDGGKVIAKSFADKTNNNATQTIAHTSPPPGKLNFYACGTLEFNDYQNNANQAAAVDLCVAQGTSNNWWVGGSDWVKKGSSICYADSNYRNGVDGLAACLDPSSTTDNKIWGKNGGAHLNELFLYSIVAEHQFSAQERESLVEYLSGLGINKILVEKIIPKNLTLKTKNISYQCNGNANCSQKNVDYTIAGNQLWAGVDSGVPDGGSFKKQTLSVTAGRSAGSGPADWLKNDIGGSYIGTMTFSDAPSKLNFAFCGDLAIDTESMGICMGQGSPMASPINNWWTGGKGWKTSKMMDVMPLLKVLLKPSQYRLIEGFGGVSGRVAWSYHAGTLVLALTISTNDSLLVQDFAKFFVPVNNGIILIGF</sequence>
<name>A0A5S9P583_9GAMM</name>